<dbReference type="Gene3D" id="2.30.42.10">
    <property type="match status" value="1"/>
</dbReference>
<organism evidence="3">
    <name type="scientific">Mizugakiibacter sediminis</name>
    <dbReference type="NCBI Taxonomy" id="1475481"/>
    <lineage>
        <taxon>Bacteria</taxon>
        <taxon>Pseudomonadati</taxon>
        <taxon>Pseudomonadota</taxon>
        <taxon>Gammaproteobacteria</taxon>
        <taxon>Lysobacterales</taxon>
        <taxon>Rhodanobacteraceae</taxon>
        <taxon>Mizugakiibacter</taxon>
    </lineage>
</organism>
<dbReference type="AlphaFoldDB" id="A0A0K8QQN7"/>
<evidence type="ECO:0000313" key="3">
    <source>
        <dbReference type="EMBL" id="GAP67205.1"/>
    </source>
</evidence>
<dbReference type="Gene3D" id="2.40.70.10">
    <property type="entry name" value="Acid Proteases"/>
    <property type="match status" value="2"/>
</dbReference>
<dbReference type="Pfam" id="PF13650">
    <property type="entry name" value="Asp_protease_2"/>
    <property type="match status" value="1"/>
</dbReference>
<dbReference type="Pfam" id="PF17820">
    <property type="entry name" value="PDZ_6"/>
    <property type="match status" value="1"/>
</dbReference>
<dbReference type="CDD" id="cd05483">
    <property type="entry name" value="retropepsin_like_bacteria"/>
    <property type="match status" value="1"/>
</dbReference>
<sequence length="613" mass="64754">MRLLAAAAALLLAAAACAEDAGALLARYKAASGGARWDAVQAIASRGTLRAGGLSGPIATLEDLRGGRHASRYTLGRLEGADGYDGRTAWEQDPGGEVARLDGAEAMARARTEAWLTARAYWYPQRGAARYGAVTTREADGRRYAVVEATPEGGAAVALWFDAASGLLARTTQKVGQNVLTVRYEDWRAVDGVRLPFRSVSDRGDPRSRVEVALTQARLDPALHEADFAMPQAPASRARIANAAAVTRVPFELVNNHIYVRAEVDGKPVRLLVDTGGFNLLTPAAAKRLGLAAEGKLLAQGVGEKGGDVALAPARSLRVGDAVLERPVMYVIDLGALGAVEGLDFDGLVGFEMFSRFGVRIDYAQRELVLSEPAKFAPPAGARAIPFTLEERIPVIAGTLDGTPLRISVDTGSRASLTFHGPFARAHGLAERYGAAPESVVGWGVGGPSYGRPLRLGTLDLGGIDVPGIAADIFTGTKGSFANPDLDANLGGGVLKRFTVAFDYAQRRMYLAPNADFARPDLYDRSGLWLLGDGAALRVGAVAPQSAAARAGLRADDRLLAIDGVAVATRTLAAWRQRLRELPAGTRLAVRYARDGRAAELTLTLADQIPPPR</sequence>
<keyword evidence="4" id="KW-1185">Reference proteome</keyword>
<protein>
    <submittedName>
        <fullName evidence="3">PDZ/DHR/GLGF domain-containing protein</fullName>
    </submittedName>
</protein>
<evidence type="ECO:0000259" key="2">
    <source>
        <dbReference type="PROSITE" id="PS50106"/>
    </source>
</evidence>
<evidence type="ECO:0000256" key="1">
    <source>
        <dbReference type="SAM" id="SignalP"/>
    </source>
</evidence>
<feature type="chain" id="PRO_5005515082" evidence="1">
    <location>
        <begin position="19"/>
        <end position="613"/>
    </location>
</feature>
<name>A0A0K8QQN7_9GAMM</name>
<feature type="signal peptide" evidence="1">
    <location>
        <begin position="1"/>
        <end position="18"/>
    </location>
</feature>
<dbReference type="PROSITE" id="PS51257">
    <property type="entry name" value="PROKAR_LIPOPROTEIN"/>
    <property type="match status" value="1"/>
</dbReference>
<dbReference type="SUPFAM" id="SSF50156">
    <property type="entry name" value="PDZ domain-like"/>
    <property type="match status" value="1"/>
</dbReference>
<evidence type="ECO:0000313" key="4">
    <source>
        <dbReference type="Proteomes" id="UP000253740"/>
    </source>
</evidence>
<dbReference type="InterPro" id="IPR001478">
    <property type="entry name" value="PDZ"/>
</dbReference>
<dbReference type="InterPro" id="IPR036034">
    <property type="entry name" value="PDZ_sf"/>
</dbReference>
<dbReference type="EMBL" id="DF970247">
    <property type="protein sequence ID" value="GAP67205.1"/>
    <property type="molecule type" value="Genomic_DNA"/>
</dbReference>
<dbReference type="PROSITE" id="PS50106">
    <property type="entry name" value="PDZ"/>
    <property type="match status" value="1"/>
</dbReference>
<feature type="domain" description="PDZ" evidence="2">
    <location>
        <begin position="527"/>
        <end position="594"/>
    </location>
</feature>
<dbReference type="SUPFAM" id="SSF50630">
    <property type="entry name" value="Acid proteases"/>
    <property type="match status" value="1"/>
</dbReference>
<reference evidence="3" key="1">
    <citation type="submission" date="2015-08" db="EMBL/GenBank/DDBJ databases">
        <title>Complete DNA Sequence of Pseudomonas syringae pv. actinidiae, the Causal Agent of Kiwifruit Canker Disease.</title>
        <authorList>
            <person name="Rikkerink E.H.A."/>
            <person name="Fineran P.C."/>
        </authorList>
    </citation>
    <scope>NUCLEOTIDE SEQUENCE</scope>
    <source>
        <strain evidence="3">SkMP5</strain>
    </source>
</reference>
<proteinExistence type="predicted"/>
<keyword evidence="1" id="KW-0732">Signal</keyword>
<dbReference type="InterPro" id="IPR021109">
    <property type="entry name" value="Peptidase_aspartic_dom_sf"/>
</dbReference>
<dbReference type="Gene3D" id="2.50.20.10">
    <property type="entry name" value="Lipoprotein localisation LolA/LolB/LppX"/>
    <property type="match status" value="1"/>
</dbReference>
<dbReference type="InterPro" id="IPR034122">
    <property type="entry name" value="Retropepsin-like_bacterial"/>
</dbReference>
<dbReference type="SMART" id="SM00228">
    <property type="entry name" value="PDZ"/>
    <property type="match status" value="1"/>
</dbReference>
<dbReference type="STRING" id="1475481.GCA_000953855_02568"/>
<accession>A0A0K8QQN7</accession>
<dbReference type="InterPro" id="IPR041489">
    <property type="entry name" value="PDZ_6"/>
</dbReference>
<gene>
    <name evidence="3" type="ORF">MBSD_n2521</name>
</gene>
<dbReference type="Proteomes" id="UP000253740">
    <property type="component" value="Unassembled WGS sequence"/>
</dbReference>